<comment type="catalytic activity">
    <reaction evidence="1">
        <text>[protein]-peptidylproline (omega=180) = [protein]-peptidylproline (omega=0)</text>
        <dbReference type="Rhea" id="RHEA:16237"/>
        <dbReference type="Rhea" id="RHEA-COMP:10747"/>
        <dbReference type="Rhea" id="RHEA-COMP:10748"/>
        <dbReference type="ChEBI" id="CHEBI:83833"/>
        <dbReference type="ChEBI" id="CHEBI:83834"/>
        <dbReference type="EC" id="5.2.1.8"/>
    </reaction>
</comment>
<dbReference type="PANTHER" id="PTHR47245">
    <property type="entry name" value="PEPTIDYLPROLYL ISOMERASE"/>
    <property type="match status" value="1"/>
</dbReference>
<dbReference type="Proteomes" id="UP000440304">
    <property type="component" value="Unassembled WGS sequence"/>
</dbReference>
<accession>A0A6N8TG43</accession>
<keyword evidence="5 8" id="KW-0697">Rotamase</keyword>
<evidence type="ECO:0000256" key="8">
    <source>
        <dbReference type="PROSITE-ProRule" id="PRU00278"/>
    </source>
</evidence>
<gene>
    <name evidence="11" type="ORF">GR156_16535</name>
</gene>
<keyword evidence="9" id="KW-0732">Signal</keyword>
<protein>
    <recommendedName>
        <fullName evidence="4">Parvulin-like PPIase</fullName>
        <ecNumber evidence="3">5.2.1.8</ecNumber>
    </recommendedName>
    <alternativeName>
        <fullName evidence="6">Peptidyl-prolyl cis-trans isomerase plp</fullName>
    </alternativeName>
    <alternativeName>
        <fullName evidence="7">Rotamase plp</fullName>
    </alternativeName>
</protein>
<evidence type="ECO:0000256" key="1">
    <source>
        <dbReference type="ARBA" id="ARBA00000971"/>
    </source>
</evidence>
<dbReference type="EC" id="5.2.1.8" evidence="3"/>
<feature type="domain" description="PpiC" evidence="10">
    <location>
        <begin position="135"/>
        <end position="226"/>
    </location>
</feature>
<evidence type="ECO:0000256" key="5">
    <source>
        <dbReference type="ARBA" id="ARBA00023110"/>
    </source>
</evidence>
<name>A0A6N8TG43_SHIZO</name>
<sequence>MLLKIRNVFLSALFLVAVPAFAEERADQVAARVGDSEILESDVSFATSFLGDPNPKATPEARKSAVVDALIDLKVVSDAAIKDGLENDETFKRQMVFLRQQALRQAYLAKAAAAAVTEDALRKVYNERVAAMPSVEEVRVRHILLKDRAGAEAAMRDIAAGKSFEEVAGSVSLDETSKKSGGDLGFLTMEQLPPELGGAIVTMKTGEIAAKPVETPFGFHVVKLEERRKREPPAFEVVSTELRRGMEAQAVSKIVADLKAAARIEKLVPDVAMPEGSDDGHEHGAEGGE</sequence>
<feature type="chain" id="PRO_5026799952" description="Parvulin-like PPIase" evidence="9">
    <location>
        <begin position="23"/>
        <end position="289"/>
    </location>
</feature>
<dbReference type="PANTHER" id="PTHR47245:SF2">
    <property type="entry name" value="PEPTIDYL-PROLYL CIS-TRANS ISOMERASE HP_0175-RELATED"/>
    <property type="match status" value="1"/>
</dbReference>
<dbReference type="OrthoDB" id="14196at2"/>
<dbReference type="Pfam" id="PF00639">
    <property type="entry name" value="Rotamase"/>
    <property type="match status" value="1"/>
</dbReference>
<evidence type="ECO:0000256" key="4">
    <source>
        <dbReference type="ARBA" id="ARBA00018370"/>
    </source>
</evidence>
<evidence type="ECO:0000256" key="9">
    <source>
        <dbReference type="SAM" id="SignalP"/>
    </source>
</evidence>
<evidence type="ECO:0000256" key="7">
    <source>
        <dbReference type="ARBA" id="ARBA00031484"/>
    </source>
</evidence>
<dbReference type="InterPro" id="IPR023058">
    <property type="entry name" value="PPIase_PpiC_CS"/>
</dbReference>
<dbReference type="EMBL" id="WUML01000015">
    <property type="protein sequence ID" value="MXO01929.1"/>
    <property type="molecule type" value="Genomic_DNA"/>
</dbReference>
<evidence type="ECO:0000259" key="10">
    <source>
        <dbReference type="PROSITE" id="PS50198"/>
    </source>
</evidence>
<dbReference type="PROSITE" id="PS01096">
    <property type="entry name" value="PPIC_PPIASE_1"/>
    <property type="match status" value="1"/>
</dbReference>
<organism evidence="11 12">
    <name type="scientific">Shinella zoogloeoides</name>
    <name type="common">Crabtreella saccharophila</name>
    <dbReference type="NCBI Taxonomy" id="352475"/>
    <lineage>
        <taxon>Bacteria</taxon>
        <taxon>Pseudomonadati</taxon>
        <taxon>Pseudomonadota</taxon>
        <taxon>Alphaproteobacteria</taxon>
        <taxon>Hyphomicrobiales</taxon>
        <taxon>Rhizobiaceae</taxon>
        <taxon>Shinella</taxon>
    </lineage>
</organism>
<dbReference type="SUPFAM" id="SSF109998">
    <property type="entry name" value="Triger factor/SurA peptide-binding domain-like"/>
    <property type="match status" value="1"/>
</dbReference>
<evidence type="ECO:0000313" key="11">
    <source>
        <dbReference type="EMBL" id="MXO01929.1"/>
    </source>
</evidence>
<evidence type="ECO:0000313" key="12">
    <source>
        <dbReference type="Proteomes" id="UP000440304"/>
    </source>
</evidence>
<keyword evidence="8 11" id="KW-0413">Isomerase</keyword>
<dbReference type="RefSeq" id="WP_023514667.1">
    <property type="nucleotide sequence ID" value="NZ_CP086613.1"/>
</dbReference>
<dbReference type="InterPro" id="IPR027304">
    <property type="entry name" value="Trigger_fact/SurA_dom_sf"/>
</dbReference>
<feature type="signal peptide" evidence="9">
    <location>
        <begin position="1"/>
        <end position="22"/>
    </location>
</feature>
<proteinExistence type="inferred from homology"/>
<dbReference type="PROSITE" id="PS50198">
    <property type="entry name" value="PPIC_PPIASE_2"/>
    <property type="match status" value="1"/>
</dbReference>
<dbReference type="InterPro" id="IPR050245">
    <property type="entry name" value="PrsA_foldase"/>
</dbReference>
<comment type="caution">
    <text evidence="11">The sequence shown here is derived from an EMBL/GenBank/DDBJ whole genome shotgun (WGS) entry which is preliminary data.</text>
</comment>
<evidence type="ECO:0000256" key="6">
    <source>
        <dbReference type="ARBA" id="ARBA00030642"/>
    </source>
</evidence>
<evidence type="ECO:0000256" key="3">
    <source>
        <dbReference type="ARBA" id="ARBA00013194"/>
    </source>
</evidence>
<dbReference type="GO" id="GO:0003755">
    <property type="term" value="F:peptidyl-prolyl cis-trans isomerase activity"/>
    <property type="evidence" value="ECO:0007669"/>
    <property type="project" value="UniProtKB-KW"/>
</dbReference>
<dbReference type="Gene3D" id="3.10.50.40">
    <property type="match status" value="1"/>
</dbReference>
<reference evidence="11 12" key="1">
    <citation type="submission" date="2019-12" db="EMBL/GenBank/DDBJ databases">
        <title>Shinella granuli gen. nov., sp. nov., and proposal of the reclassification of Zoogloea ramigera ATCC 19623 as Shinella zoogloeoides sp. nov.</title>
        <authorList>
            <person name="Gao J."/>
        </authorList>
    </citation>
    <scope>NUCLEOTIDE SEQUENCE [LARGE SCALE GENOMIC DNA]</scope>
    <source>
        <strain evidence="11 12">DSM 287</strain>
    </source>
</reference>
<dbReference type="InterPro" id="IPR046357">
    <property type="entry name" value="PPIase_dom_sf"/>
</dbReference>
<dbReference type="AlphaFoldDB" id="A0A6N8TG43"/>
<dbReference type="SUPFAM" id="SSF54534">
    <property type="entry name" value="FKBP-like"/>
    <property type="match status" value="1"/>
</dbReference>
<dbReference type="InterPro" id="IPR000297">
    <property type="entry name" value="PPIase_PpiC"/>
</dbReference>
<comment type="similarity">
    <text evidence="2">Belongs to the PpiC/parvulin rotamase family.</text>
</comment>
<evidence type="ECO:0000256" key="2">
    <source>
        <dbReference type="ARBA" id="ARBA00007656"/>
    </source>
</evidence>